<evidence type="ECO:0000313" key="3">
    <source>
        <dbReference type="EMBL" id="ALB23246.1"/>
    </source>
</evidence>
<dbReference type="PANTHER" id="PTHR22550">
    <property type="entry name" value="SPORE GERMINATION PROTEIN"/>
    <property type="match status" value="1"/>
</dbReference>
<keyword evidence="1" id="KW-0812">Transmembrane</keyword>
<dbReference type="EMBL" id="CP012508">
    <property type="protein sequence ID" value="ALB23246.1"/>
    <property type="molecule type" value="Genomic_DNA"/>
</dbReference>
<evidence type="ECO:0000313" key="4">
    <source>
        <dbReference type="Proteomes" id="UP000029558"/>
    </source>
</evidence>
<evidence type="ECO:0000259" key="2">
    <source>
        <dbReference type="PROSITE" id="PS50234"/>
    </source>
</evidence>
<dbReference type="InterPro" id="IPR002035">
    <property type="entry name" value="VWF_A"/>
</dbReference>
<organism evidence="3 4">
    <name type="scientific">Piscirickettsia salmonis</name>
    <dbReference type="NCBI Taxonomy" id="1238"/>
    <lineage>
        <taxon>Bacteria</taxon>
        <taxon>Pseudomonadati</taxon>
        <taxon>Pseudomonadota</taxon>
        <taxon>Gammaproteobacteria</taxon>
        <taxon>Thiotrichales</taxon>
        <taxon>Piscirickettsiaceae</taxon>
        <taxon>Piscirickettsia</taxon>
    </lineage>
</organism>
<dbReference type="InterPro" id="IPR050768">
    <property type="entry name" value="UPF0353/GerABKA_families"/>
</dbReference>
<dbReference type="InterPro" id="IPR036465">
    <property type="entry name" value="vWFA_dom_sf"/>
</dbReference>
<dbReference type="Pfam" id="PF00092">
    <property type="entry name" value="VWA"/>
    <property type="match status" value="1"/>
</dbReference>
<dbReference type="PROSITE" id="PS50234">
    <property type="entry name" value="VWFA"/>
    <property type="match status" value="1"/>
</dbReference>
<dbReference type="PANTHER" id="PTHR22550:SF18">
    <property type="entry name" value="VWFA DOMAIN-CONTAINING PROTEIN"/>
    <property type="match status" value="1"/>
</dbReference>
<proteinExistence type="predicted"/>
<dbReference type="AlphaFoldDB" id="A0AAC8VIY1"/>
<evidence type="ECO:0000256" key="1">
    <source>
        <dbReference type="SAM" id="Phobius"/>
    </source>
</evidence>
<name>A0AAC8VIY1_PISSA</name>
<sequence>MKYPKNSRVLILLTDGTSNSGALSPTLAAKLAHSEKIKIYTIGLGASEISLKTPFGTRYLNPSHNLDTATLKAIANITKGQFFRAQDLNSLEQIYHAIDNLEPSKSISHNLRPEHPLYQWPLAIALLLSLVTSLRFILVNLRSIQKLNKLKKIKE</sequence>
<dbReference type="Proteomes" id="UP000029558">
    <property type="component" value="Chromosome"/>
</dbReference>
<dbReference type="RefSeq" id="WP_017377852.1">
    <property type="nucleotide sequence ID" value="NZ_CP012508.1"/>
</dbReference>
<protein>
    <submittedName>
        <fullName evidence="3">BatA</fullName>
    </submittedName>
</protein>
<dbReference type="SUPFAM" id="SSF53300">
    <property type="entry name" value="vWA-like"/>
    <property type="match status" value="1"/>
</dbReference>
<gene>
    <name evidence="3" type="ORF">KU39_2066</name>
</gene>
<feature type="domain" description="VWFA" evidence="2">
    <location>
        <begin position="1"/>
        <end position="98"/>
    </location>
</feature>
<dbReference type="Gene3D" id="3.40.50.410">
    <property type="entry name" value="von Willebrand factor, type A domain"/>
    <property type="match status" value="1"/>
</dbReference>
<reference evidence="3 4" key="1">
    <citation type="journal article" date="2014" name="Genome Announc.">
        <title>Comparative Genome Analysis of Two Isolates of the Fish Pathogen Piscirickettsia salmonis from Different Hosts Reveals Major Differences in Virulence-Associated Secretion Systems.</title>
        <authorList>
            <person name="Bohle H."/>
            <person name="Henriquez P."/>
            <person name="Grothusen H."/>
            <person name="Navas E."/>
            <person name="Sandoval A."/>
            <person name="Bustamante F."/>
            <person name="Bustos P."/>
            <person name="Mancilla M."/>
        </authorList>
    </citation>
    <scope>NUCLEOTIDE SEQUENCE [LARGE SCALE GENOMIC DNA]</scope>
    <source>
        <strain evidence="4">B1-32597</strain>
    </source>
</reference>
<feature type="transmembrane region" description="Helical" evidence="1">
    <location>
        <begin position="120"/>
        <end position="141"/>
    </location>
</feature>
<keyword evidence="1" id="KW-0472">Membrane</keyword>
<keyword evidence="1" id="KW-1133">Transmembrane helix</keyword>
<accession>A0AAC8VIY1</accession>